<accession>A0ABQ5ANE9</accession>
<organism evidence="1 2">
    <name type="scientific">Tanacetum coccineum</name>
    <dbReference type="NCBI Taxonomy" id="301880"/>
    <lineage>
        <taxon>Eukaryota</taxon>
        <taxon>Viridiplantae</taxon>
        <taxon>Streptophyta</taxon>
        <taxon>Embryophyta</taxon>
        <taxon>Tracheophyta</taxon>
        <taxon>Spermatophyta</taxon>
        <taxon>Magnoliopsida</taxon>
        <taxon>eudicotyledons</taxon>
        <taxon>Gunneridae</taxon>
        <taxon>Pentapetalae</taxon>
        <taxon>asterids</taxon>
        <taxon>campanulids</taxon>
        <taxon>Asterales</taxon>
        <taxon>Asteraceae</taxon>
        <taxon>Asteroideae</taxon>
        <taxon>Anthemideae</taxon>
        <taxon>Anthemidinae</taxon>
        <taxon>Tanacetum</taxon>
    </lineage>
</organism>
<gene>
    <name evidence="1" type="ORF">Tco_0824743</name>
</gene>
<sequence>MMSRAAIYRGENNGAVCVGKIGIGFLAGNAVIVVFRGGEGIWGSGEDHGESGDDGGVDIARSLATSASDHTGVGTGAGIEILAVNHMQRCGGGCGRRLISYQTLCLFADGADP</sequence>
<comment type="caution">
    <text evidence="1">The sequence shown here is derived from an EMBL/GenBank/DDBJ whole genome shotgun (WGS) entry which is preliminary data.</text>
</comment>
<name>A0ABQ5ANE9_9ASTR</name>
<protein>
    <submittedName>
        <fullName evidence="1">Uncharacterized protein</fullName>
    </submittedName>
</protein>
<dbReference type="Proteomes" id="UP001151760">
    <property type="component" value="Unassembled WGS sequence"/>
</dbReference>
<keyword evidence="2" id="KW-1185">Reference proteome</keyword>
<evidence type="ECO:0000313" key="1">
    <source>
        <dbReference type="EMBL" id="GJT03574.1"/>
    </source>
</evidence>
<evidence type="ECO:0000313" key="2">
    <source>
        <dbReference type="Proteomes" id="UP001151760"/>
    </source>
</evidence>
<dbReference type="EMBL" id="BQNB010012439">
    <property type="protein sequence ID" value="GJT03574.1"/>
    <property type="molecule type" value="Genomic_DNA"/>
</dbReference>
<proteinExistence type="predicted"/>
<reference evidence="1" key="1">
    <citation type="journal article" date="2022" name="Int. J. Mol. Sci.">
        <title>Draft Genome of Tanacetum Coccineum: Genomic Comparison of Closely Related Tanacetum-Family Plants.</title>
        <authorList>
            <person name="Yamashiro T."/>
            <person name="Shiraishi A."/>
            <person name="Nakayama K."/>
            <person name="Satake H."/>
        </authorList>
    </citation>
    <scope>NUCLEOTIDE SEQUENCE</scope>
</reference>
<reference evidence="1" key="2">
    <citation type="submission" date="2022-01" db="EMBL/GenBank/DDBJ databases">
        <authorList>
            <person name="Yamashiro T."/>
            <person name="Shiraishi A."/>
            <person name="Satake H."/>
            <person name="Nakayama K."/>
        </authorList>
    </citation>
    <scope>NUCLEOTIDE SEQUENCE</scope>
</reference>